<dbReference type="GO" id="GO:0000118">
    <property type="term" value="C:histone deacetylase complex"/>
    <property type="evidence" value="ECO:0007669"/>
    <property type="project" value="TreeGrafter"/>
</dbReference>
<keyword evidence="4" id="KW-1185">Reference proteome</keyword>
<dbReference type="InterPro" id="IPR013194">
    <property type="entry name" value="HDAC_interact_dom"/>
</dbReference>
<dbReference type="PANTHER" id="PTHR12346">
    <property type="entry name" value="SIN3B-RELATED"/>
    <property type="match status" value="1"/>
</dbReference>
<dbReference type="Pfam" id="PF16879">
    <property type="entry name" value="Sin3a_C"/>
    <property type="match status" value="1"/>
</dbReference>
<dbReference type="Proteomes" id="UP000594638">
    <property type="component" value="Unassembled WGS sequence"/>
</dbReference>
<gene>
    <name evidence="3" type="ORF">OLEA9_A058550</name>
</gene>
<dbReference type="InterPro" id="IPR031693">
    <property type="entry name" value="Sin3_C"/>
</dbReference>
<evidence type="ECO:0000313" key="3">
    <source>
        <dbReference type="EMBL" id="CAA3008588.1"/>
    </source>
</evidence>
<dbReference type="GO" id="GO:0000785">
    <property type="term" value="C:chromatin"/>
    <property type="evidence" value="ECO:0007669"/>
    <property type="project" value="TreeGrafter"/>
</dbReference>
<name>A0A8S0TRN0_OLEEU</name>
<feature type="region of interest" description="Disordered" evidence="1">
    <location>
        <begin position="1"/>
        <end position="29"/>
    </location>
</feature>
<proteinExistence type="predicted"/>
<evidence type="ECO:0000256" key="1">
    <source>
        <dbReference type="SAM" id="MobiDB-lite"/>
    </source>
</evidence>
<dbReference type="OrthoDB" id="911104at2759"/>
<evidence type="ECO:0000259" key="2">
    <source>
        <dbReference type="SMART" id="SM00761"/>
    </source>
</evidence>
<dbReference type="InterPro" id="IPR039774">
    <property type="entry name" value="Sin3-like"/>
</dbReference>
<organism evidence="3 4">
    <name type="scientific">Olea europaea subsp. europaea</name>
    <dbReference type="NCBI Taxonomy" id="158383"/>
    <lineage>
        <taxon>Eukaryota</taxon>
        <taxon>Viridiplantae</taxon>
        <taxon>Streptophyta</taxon>
        <taxon>Embryophyta</taxon>
        <taxon>Tracheophyta</taxon>
        <taxon>Spermatophyta</taxon>
        <taxon>Magnoliopsida</taxon>
        <taxon>eudicotyledons</taxon>
        <taxon>Gunneridae</taxon>
        <taxon>Pentapetalae</taxon>
        <taxon>asterids</taxon>
        <taxon>lamiids</taxon>
        <taxon>Lamiales</taxon>
        <taxon>Oleaceae</taxon>
        <taxon>Oleeae</taxon>
        <taxon>Olea</taxon>
    </lineage>
</organism>
<accession>A0A8S0TRN0</accession>
<dbReference type="AlphaFoldDB" id="A0A8S0TRN0"/>
<dbReference type="GO" id="GO:0003714">
    <property type="term" value="F:transcription corepressor activity"/>
    <property type="evidence" value="ECO:0007669"/>
    <property type="project" value="InterPro"/>
</dbReference>
<dbReference type="Gramene" id="OE9A058550T1">
    <property type="protein sequence ID" value="OE9A058550C1"/>
    <property type="gene ID" value="OE9A058550"/>
</dbReference>
<evidence type="ECO:0000313" key="4">
    <source>
        <dbReference type="Proteomes" id="UP000594638"/>
    </source>
</evidence>
<feature type="compositionally biased region" description="Basic and acidic residues" evidence="1">
    <location>
        <begin position="16"/>
        <end position="29"/>
    </location>
</feature>
<dbReference type="Pfam" id="PF08295">
    <property type="entry name" value="Sin3_corepress"/>
    <property type="match status" value="1"/>
</dbReference>
<dbReference type="PANTHER" id="PTHR12346:SF8">
    <property type="entry name" value="PAIRED AMPHIPATHIC HELIX PROTEIN SIN3-LIKE 2"/>
    <property type="match status" value="1"/>
</dbReference>
<comment type="caution">
    <text evidence="3">The sequence shown here is derived from an EMBL/GenBank/DDBJ whole genome shotgun (WGS) entry which is preliminary data.</text>
</comment>
<dbReference type="GO" id="GO:0000122">
    <property type="term" value="P:negative regulation of transcription by RNA polymerase II"/>
    <property type="evidence" value="ECO:0007669"/>
    <property type="project" value="TreeGrafter"/>
</dbReference>
<sequence>MGKKTLWSEGHSSKTLKLEDREQKREVDGGKEKDRCSLKYWGKSIQELDLSNCRRCTPSYQLLPEDYPITSASQRSELGAQVLNDHWVSVTSGSEDYSFKHMRRNQYEENLFRCEDDRFELDMLLESVSSSAKRAEEFLNSINNNSIGSDSPIRIEDHFTALNLRCIERIYGDHGLDVMEILRKNSYLALPVIPSRLMQKLEWTKCRSDFNKVWAETYAKNHYKSLDHRSFYFKQQDSKNLSTKSLTSEIKEIKEKIRKEDDLLLSIAAGSRHSIVPNLEYEYVDAEIHEDVYKLIKYSCEEVCSTKEQLNKVLSLWTTFLEPMLGIHSRPHDYDATKDVSASKCQTVEKTATVINGSDGSPIADSATINTKLQKLSCIGDASTLPRVNSSRTGFTTVDVVAKEDGLIVSPSERLTNSDAAATIGANENKGINVNKGRINVEITSGHNAKSLLVNNSPSEEVHGAKLITEDMLSSEDSETSRLNELENGAFAAGCRRDGHNQDIDLWKNEKEEGELSPNGKNDADADDDSENVSGSGEDVLGSESAADECSREEHVDEENGEHDELERKAENEGEVENMSEAHCIGGDGVLLPQSNCFMLTCKPLSKHVASASIVDDKKDRQVFYGNDTFYVLFRLHQVLYERILSAKVNSSSTESKGKIAKDAISDPYVRFMDSLYSLLDGSSDNSKFEEDCRSLIGNQSYVLFTLDKLIYKLVKQLQTASSEEVGCKLLYLYAYEKSRKCEKYVDSVYYENVHVVLHDENMYRLERTSPLTHLSIQLMDDGNEKSEVMAVSIEPNFANYLHNDYLSAVCDGKESSAIMLKRNMRKFVNLDESSMYMAMENVLVMNGLECKMASNSSKISYVLDTEDFFMHLGGGRRRRRQRSGGRSSCNGQARVHCFHQFLSNSIQ</sequence>
<reference evidence="3 4" key="1">
    <citation type="submission" date="2019-12" db="EMBL/GenBank/DDBJ databases">
        <authorList>
            <person name="Alioto T."/>
            <person name="Alioto T."/>
            <person name="Gomez Garrido J."/>
        </authorList>
    </citation>
    <scope>NUCLEOTIDE SEQUENCE [LARGE SCALE GENOMIC DNA]</scope>
</reference>
<feature type="domain" description="Histone deacetylase interacting" evidence="2">
    <location>
        <begin position="52"/>
        <end position="152"/>
    </location>
</feature>
<protein>
    <submittedName>
        <fullName evidence="3">Paired amphipathic helix protein Sin3-like 2</fullName>
    </submittedName>
</protein>
<feature type="region of interest" description="Disordered" evidence="1">
    <location>
        <begin position="511"/>
        <end position="575"/>
    </location>
</feature>
<feature type="compositionally biased region" description="Basic and acidic residues" evidence="1">
    <location>
        <begin position="563"/>
        <end position="572"/>
    </location>
</feature>
<dbReference type="EMBL" id="CACTIH010007301">
    <property type="protein sequence ID" value="CAA3008588.1"/>
    <property type="molecule type" value="Genomic_DNA"/>
</dbReference>
<dbReference type="SMART" id="SM00761">
    <property type="entry name" value="HDAC_interact"/>
    <property type="match status" value="1"/>
</dbReference>